<accession>A0A5B0PRU2</accession>
<gene>
    <name evidence="3" type="ORF">PGT21_015831</name>
</gene>
<protein>
    <submittedName>
        <fullName evidence="3">Uncharacterized protein</fullName>
    </submittedName>
</protein>
<evidence type="ECO:0000256" key="2">
    <source>
        <dbReference type="SAM" id="SignalP"/>
    </source>
</evidence>
<proteinExistence type="predicted"/>
<dbReference type="AlphaFoldDB" id="A0A5B0PRU2"/>
<comment type="caution">
    <text evidence="3">The sequence shown here is derived from an EMBL/GenBank/DDBJ whole genome shotgun (WGS) entry which is preliminary data.</text>
</comment>
<organism evidence="3 4">
    <name type="scientific">Puccinia graminis f. sp. tritici</name>
    <dbReference type="NCBI Taxonomy" id="56615"/>
    <lineage>
        <taxon>Eukaryota</taxon>
        <taxon>Fungi</taxon>
        <taxon>Dikarya</taxon>
        <taxon>Basidiomycota</taxon>
        <taxon>Pucciniomycotina</taxon>
        <taxon>Pucciniomycetes</taxon>
        <taxon>Pucciniales</taxon>
        <taxon>Pucciniaceae</taxon>
        <taxon>Puccinia</taxon>
    </lineage>
</organism>
<name>A0A5B0PRU2_PUCGR</name>
<feature type="signal peptide" evidence="2">
    <location>
        <begin position="1"/>
        <end position="22"/>
    </location>
</feature>
<feature type="region of interest" description="Disordered" evidence="1">
    <location>
        <begin position="64"/>
        <end position="131"/>
    </location>
</feature>
<feature type="chain" id="PRO_5023149768" evidence="2">
    <location>
        <begin position="23"/>
        <end position="162"/>
    </location>
</feature>
<sequence length="162" mass="18303">MVSFKLWLYITLHTSTIGPIQCSPMTKLLPYHGQEVVKGNSNQPHKDWGNLTEWLKTPRPTLSDEGQFLLTHPRSNPGKSGYEPGHTEFDTPPMEFVPQHSNPQARKSTPGHILANEGHSPENSQQDYPGFSQPLLANEGKLKILFDTIHRQFAWIANNKHS</sequence>
<dbReference type="Proteomes" id="UP000324748">
    <property type="component" value="Unassembled WGS sequence"/>
</dbReference>
<evidence type="ECO:0000256" key="1">
    <source>
        <dbReference type="SAM" id="MobiDB-lite"/>
    </source>
</evidence>
<evidence type="ECO:0000313" key="4">
    <source>
        <dbReference type="Proteomes" id="UP000324748"/>
    </source>
</evidence>
<dbReference type="EMBL" id="VSWC01000042">
    <property type="protein sequence ID" value="KAA1103363.1"/>
    <property type="molecule type" value="Genomic_DNA"/>
</dbReference>
<keyword evidence="2" id="KW-0732">Signal</keyword>
<evidence type="ECO:0000313" key="3">
    <source>
        <dbReference type="EMBL" id="KAA1103363.1"/>
    </source>
</evidence>
<reference evidence="3 4" key="1">
    <citation type="submission" date="2019-05" db="EMBL/GenBank/DDBJ databases">
        <title>Emergence of the Ug99 lineage of the wheat stem rust pathogen through somatic hybridization.</title>
        <authorList>
            <person name="Li F."/>
            <person name="Upadhyaya N.M."/>
            <person name="Sperschneider J."/>
            <person name="Matny O."/>
            <person name="Nguyen-Phuc H."/>
            <person name="Mago R."/>
            <person name="Raley C."/>
            <person name="Miller M.E."/>
            <person name="Silverstein K.A.T."/>
            <person name="Henningsen E."/>
            <person name="Hirsch C.D."/>
            <person name="Visser B."/>
            <person name="Pretorius Z.A."/>
            <person name="Steffenson B.J."/>
            <person name="Schwessinger B."/>
            <person name="Dodds P.N."/>
            <person name="Figueroa M."/>
        </authorList>
    </citation>
    <scope>NUCLEOTIDE SEQUENCE [LARGE SCALE GENOMIC DNA]</scope>
    <source>
        <strain evidence="3">21-0</strain>
    </source>
</reference>
<keyword evidence="4" id="KW-1185">Reference proteome</keyword>